<evidence type="ECO:0000313" key="2">
    <source>
        <dbReference type="EMBL" id="KAL1519559.1"/>
    </source>
</evidence>
<dbReference type="PROSITE" id="PS50011">
    <property type="entry name" value="PROTEIN_KINASE_DOM"/>
    <property type="match status" value="1"/>
</dbReference>
<dbReference type="InterPro" id="IPR000719">
    <property type="entry name" value="Prot_kinase_dom"/>
</dbReference>
<dbReference type="AlphaFoldDB" id="A0AB34JCT9"/>
<organism evidence="2 3">
    <name type="scientific">Prymnesium parvum</name>
    <name type="common">Toxic golden alga</name>
    <dbReference type="NCBI Taxonomy" id="97485"/>
    <lineage>
        <taxon>Eukaryota</taxon>
        <taxon>Haptista</taxon>
        <taxon>Haptophyta</taxon>
        <taxon>Prymnesiophyceae</taxon>
        <taxon>Prymnesiales</taxon>
        <taxon>Prymnesiaceae</taxon>
        <taxon>Prymnesium</taxon>
    </lineage>
</organism>
<dbReference type="SMART" id="SM00220">
    <property type="entry name" value="S_TKc"/>
    <property type="match status" value="1"/>
</dbReference>
<dbReference type="PANTHER" id="PTHR44329">
    <property type="entry name" value="SERINE/THREONINE-PROTEIN KINASE TNNI3K-RELATED"/>
    <property type="match status" value="1"/>
</dbReference>
<dbReference type="InterPro" id="IPR051681">
    <property type="entry name" value="Ser/Thr_Kinases-Pseudokinases"/>
</dbReference>
<dbReference type="Gene3D" id="3.30.200.20">
    <property type="entry name" value="Phosphorylase Kinase, domain 1"/>
    <property type="match status" value="1"/>
</dbReference>
<sequence>MAILQADAFPASQCEEKTGLLELKMCCGLDERMLIHAARARGLIRDKTNPSYDREPGTKERAGLIAWKELKHTRYISEGAYCSVHGAQLEGKLVAVKLLKDEHACNEFAIGSMELETELLRKMSNNHVLKMIGHGHYQLRPFIVTERMQWSLRDQLKSPPSVFSPCTKLAHLSWSMALDYAKQLAKAMVYIHHEAFPGHHLLHRDLKPENIGIAHGGRLVLLDFGLSKLIPASPNEDFCPVHMTGKTGTALYMAPEVALSMPYNTKCDVHSYSMVLYELVSRRKPFGIGMDRETLITEVFILGARPPLSRKWPAALRLLLKDCWHEQAKCRPDFLTVLNRVESLCAACNLQVAA</sequence>
<dbReference type="InterPro" id="IPR001245">
    <property type="entry name" value="Ser-Thr/Tyr_kinase_cat_dom"/>
</dbReference>
<dbReference type="GO" id="GO:0005524">
    <property type="term" value="F:ATP binding"/>
    <property type="evidence" value="ECO:0007669"/>
    <property type="project" value="InterPro"/>
</dbReference>
<dbReference type="GO" id="GO:0004674">
    <property type="term" value="F:protein serine/threonine kinase activity"/>
    <property type="evidence" value="ECO:0007669"/>
    <property type="project" value="TreeGrafter"/>
</dbReference>
<comment type="caution">
    <text evidence="2">The sequence shown here is derived from an EMBL/GenBank/DDBJ whole genome shotgun (WGS) entry which is preliminary data.</text>
</comment>
<dbReference type="Pfam" id="PF07714">
    <property type="entry name" value="PK_Tyr_Ser-Thr"/>
    <property type="match status" value="1"/>
</dbReference>
<name>A0AB34JCT9_PRYPA</name>
<dbReference type="PANTHER" id="PTHR44329:SF140">
    <property type="entry name" value="INACTIVE PROTEIN TYROSINE KINASE PTKL"/>
    <property type="match status" value="1"/>
</dbReference>
<dbReference type="InterPro" id="IPR011009">
    <property type="entry name" value="Kinase-like_dom_sf"/>
</dbReference>
<evidence type="ECO:0000313" key="3">
    <source>
        <dbReference type="Proteomes" id="UP001515480"/>
    </source>
</evidence>
<dbReference type="SUPFAM" id="SSF56112">
    <property type="entry name" value="Protein kinase-like (PK-like)"/>
    <property type="match status" value="1"/>
</dbReference>
<dbReference type="PIRSF" id="PIRSF000654">
    <property type="entry name" value="Integrin-linked_kinase"/>
    <property type="match status" value="1"/>
</dbReference>
<protein>
    <recommendedName>
        <fullName evidence="1">Protein kinase domain-containing protein</fullName>
    </recommendedName>
</protein>
<evidence type="ECO:0000259" key="1">
    <source>
        <dbReference type="PROSITE" id="PS50011"/>
    </source>
</evidence>
<reference evidence="2 3" key="1">
    <citation type="journal article" date="2024" name="Science">
        <title>Giant polyketide synthase enzymes in the biosynthesis of giant marine polyether toxins.</title>
        <authorList>
            <person name="Fallon T.R."/>
            <person name="Shende V.V."/>
            <person name="Wierzbicki I.H."/>
            <person name="Pendleton A.L."/>
            <person name="Watervoot N.F."/>
            <person name="Auber R.P."/>
            <person name="Gonzalez D.J."/>
            <person name="Wisecaver J.H."/>
            <person name="Moore B.S."/>
        </authorList>
    </citation>
    <scope>NUCLEOTIDE SEQUENCE [LARGE SCALE GENOMIC DNA]</scope>
    <source>
        <strain evidence="2 3">12B1</strain>
    </source>
</reference>
<dbReference type="Proteomes" id="UP001515480">
    <property type="component" value="Unassembled WGS sequence"/>
</dbReference>
<dbReference type="EMBL" id="JBGBPQ010000009">
    <property type="protein sequence ID" value="KAL1519559.1"/>
    <property type="molecule type" value="Genomic_DNA"/>
</dbReference>
<proteinExistence type="predicted"/>
<gene>
    <name evidence="2" type="ORF">AB1Y20_023073</name>
</gene>
<accession>A0AB34JCT9</accession>
<feature type="domain" description="Protein kinase" evidence="1">
    <location>
        <begin position="70"/>
        <end position="344"/>
    </location>
</feature>
<dbReference type="Gene3D" id="1.10.510.10">
    <property type="entry name" value="Transferase(Phosphotransferase) domain 1"/>
    <property type="match status" value="1"/>
</dbReference>
<keyword evidence="3" id="KW-1185">Reference proteome</keyword>